<dbReference type="EMBL" id="MFIF01000017">
    <property type="protein sequence ID" value="OGF86549.1"/>
    <property type="molecule type" value="Genomic_DNA"/>
</dbReference>
<protein>
    <recommendedName>
        <fullName evidence="3">DUF721 domain-containing protein</fullName>
    </recommendedName>
</protein>
<evidence type="ECO:0008006" key="3">
    <source>
        <dbReference type="Google" id="ProtNLM"/>
    </source>
</evidence>
<comment type="caution">
    <text evidence="1">The sequence shown here is derived from an EMBL/GenBank/DDBJ whole genome shotgun (WGS) entry which is preliminary data.</text>
</comment>
<accession>A0A1F5XFD1</accession>
<evidence type="ECO:0000313" key="2">
    <source>
        <dbReference type="Proteomes" id="UP000177346"/>
    </source>
</evidence>
<name>A0A1F5XFD1_9BACT</name>
<dbReference type="AlphaFoldDB" id="A0A1F5XFD1"/>
<dbReference type="Proteomes" id="UP000177346">
    <property type="component" value="Unassembled WGS sequence"/>
</dbReference>
<evidence type="ECO:0000313" key="1">
    <source>
        <dbReference type="EMBL" id="OGF86549.1"/>
    </source>
</evidence>
<reference evidence="1 2" key="1">
    <citation type="journal article" date="2016" name="Nat. Commun.">
        <title>Thousands of microbial genomes shed light on interconnected biogeochemical processes in an aquifer system.</title>
        <authorList>
            <person name="Anantharaman K."/>
            <person name="Brown C.T."/>
            <person name="Hug L.A."/>
            <person name="Sharon I."/>
            <person name="Castelle C.J."/>
            <person name="Probst A.J."/>
            <person name="Thomas B.C."/>
            <person name="Singh A."/>
            <person name="Wilkins M.J."/>
            <person name="Karaoz U."/>
            <person name="Brodie E.L."/>
            <person name="Williams K.H."/>
            <person name="Hubbard S.S."/>
            <person name="Banfield J.F."/>
        </authorList>
    </citation>
    <scope>NUCLEOTIDE SEQUENCE [LARGE SCALE GENOMIC DNA]</scope>
</reference>
<proteinExistence type="predicted"/>
<sequence length="95" mass="10942">MSFLKLKELLVGAFQRIDHTSHLKEKKEEDIVLGILKKHIPTIDAEVKHGAIIVYSHSPILSQKIRIRENIILADIQRTNPEIIIQRILFKGPRS</sequence>
<organism evidence="1 2">
    <name type="scientific">Candidatus Giovannonibacteria bacterium RIFCSPLOWO2_01_FULL_46_32</name>
    <dbReference type="NCBI Taxonomy" id="1798353"/>
    <lineage>
        <taxon>Bacteria</taxon>
        <taxon>Candidatus Giovannoniibacteriota</taxon>
    </lineage>
</organism>
<gene>
    <name evidence="1" type="ORF">A3B19_00435</name>
</gene>